<dbReference type="PANTHER" id="PTHR30502">
    <property type="entry name" value="2-KETO-3-DEOXY-L-RHAMNONATE ALDOLASE"/>
    <property type="match status" value="1"/>
</dbReference>
<evidence type="ECO:0000313" key="6">
    <source>
        <dbReference type="Proteomes" id="UP001477870"/>
    </source>
</evidence>
<protein>
    <submittedName>
        <fullName evidence="5">Aldolase/citrate lyase family protein</fullName>
    </submittedName>
</protein>
<dbReference type="InterPro" id="IPR015813">
    <property type="entry name" value="Pyrv/PenolPyrv_kinase-like_dom"/>
</dbReference>
<organism evidence="5 6">
    <name type="scientific">Ahrensia kielensis</name>
    <dbReference type="NCBI Taxonomy" id="76980"/>
    <lineage>
        <taxon>Bacteria</taxon>
        <taxon>Pseudomonadati</taxon>
        <taxon>Pseudomonadota</taxon>
        <taxon>Alphaproteobacteria</taxon>
        <taxon>Hyphomicrobiales</taxon>
        <taxon>Ahrensiaceae</taxon>
        <taxon>Ahrensia</taxon>
    </lineage>
</organism>
<reference evidence="5 6" key="1">
    <citation type="submission" date="2024-03" db="EMBL/GenBank/DDBJ databases">
        <title>Community enrichment and isolation of bacterial strains for fucoidan degradation.</title>
        <authorList>
            <person name="Sichert A."/>
        </authorList>
    </citation>
    <scope>NUCLEOTIDE SEQUENCE [LARGE SCALE GENOMIC DNA]</scope>
    <source>
        <strain evidence="5 6">AS62</strain>
    </source>
</reference>
<dbReference type="InterPro" id="IPR005000">
    <property type="entry name" value="Aldolase/citrate-lyase_domain"/>
</dbReference>
<dbReference type="EMBL" id="JBBMQO010000010">
    <property type="protein sequence ID" value="MEM5503022.1"/>
    <property type="molecule type" value="Genomic_DNA"/>
</dbReference>
<dbReference type="Gene3D" id="3.20.20.60">
    <property type="entry name" value="Phosphoenolpyruvate-binding domains"/>
    <property type="match status" value="1"/>
</dbReference>
<feature type="domain" description="HpcH/HpaI aldolase/citrate lyase" evidence="4">
    <location>
        <begin position="22"/>
        <end position="240"/>
    </location>
</feature>
<keyword evidence="3 5" id="KW-0456">Lyase</keyword>
<evidence type="ECO:0000256" key="2">
    <source>
        <dbReference type="ARBA" id="ARBA00022723"/>
    </source>
</evidence>
<evidence type="ECO:0000313" key="5">
    <source>
        <dbReference type="EMBL" id="MEM5503022.1"/>
    </source>
</evidence>
<proteinExistence type="inferred from homology"/>
<dbReference type="Pfam" id="PF03328">
    <property type="entry name" value="HpcH_HpaI"/>
    <property type="match status" value="1"/>
</dbReference>
<comment type="similarity">
    <text evidence="1">Belongs to the HpcH/HpaI aldolase family.</text>
</comment>
<evidence type="ECO:0000256" key="1">
    <source>
        <dbReference type="ARBA" id="ARBA00005568"/>
    </source>
</evidence>
<accession>A0ABU9TA86</accession>
<evidence type="ECO:0000256" key="3">
    <source>
        <dbReference type="ARBA" id="ARBA00023239"/>
    </source>
</evidence>
<keyword evidence="2" id="KW-0479">Metal-binding</keyword>
<evidence type="ECO:0000259" key="4">
    <source>
        <dbReference type="Pfam" id="PF03328"/>
    </source>
</evidence>
<comment type="caution">
    <text evidence="5">The sequence shown here is derived from an EMBL/GenBank/DDBJ whole genome shotgun (WGS) entry which is preliminary data.</text>
</comment>
<dbReference type="InterPro" id="IPR050251">
    <property type="entry name" value="HpcH-HpaI_aldolase"/>
</dbReference>
<dbReference type="Proteomes" id="UP001477870">
    <property type="component" value="Unassembled WGS sequence"/>
</dbReference>
<dbReference type="PANTHER" id="PTHR30502:SF0">
    <property type="entry name" value="PHOSPHOENOLPYRUVATE CARBOXYLASE FAMILY PROTEIN"/>
    <property type="match status" value="1"/>
</dbReference>
<gene>
    <name evidence="5" type="ORF">WNY59_15650</name>
</gene>
<dbReference type="GO" id="GO:0016829">
    <property type="term" value="F:lyase activity"/>
    <property type="evidence" value="ECO:0007669"/>
    <property type="project" value="UniProtKB-KW"/>
</dbReference>
<keyword evidence="6" id="KW-1185">Reference proteome</keyword>
<name>A0ABU9TA86_9HYPH</name>
<dbReference type="InterPro" id="IPR040442">
    <property type="entry name" value="Pyrv_kinase-like_dom_sf"/>
</dbReference>
<dbReference type="RefSeq" id="WP_342849223.1">
    <property type="nucleotide sequence ID" value="NZ_JBBMQO010000010.1"/>
</dbReference>
<dbReference type="SUPFAM" id="SSF51621">
    <property type="entry name" value="Phosphoenolpyruvate/pyruvate domain"/>
    <property type="match status" value="1"/>
</dbReference>
<sequence>MDKKITNQSLKQHMQAGHIMTGTFVKTPSYELVEVLAKSELDFIALDAEHCAFDRGRLDMCLAIARALDFPTLVRVPSSDAHQILNALDSGATGVILPHIDSIEKAEAAIKACRFGKGGRGYAGSTRWAGFATRKMSDNLARSESETVVILQIEEPEGVDLIEDIAALEGVDGIFVGPADLAVCYGTTDQNAPIIRNAMAKVGKAALAHGKAMMTFAPNGKTCDELHNLGVTMFYIASDHSFLLTGANEAVKSIKDKLL</sequence>